<dbReference type="EMBL" id="BAABCK010000068">
    <property type="protein sequence ID" value="GAA3732289.1"/>
    <property type="molecule type" value="Genomic_DNA"/>
</dbReference>
<protein>
    <recommendedName>
        <fullName evidence="4">YqzM family protein</fullName>
    </recommendedName>
</protein>
<keyword evidence="1" id="KW-0812">Transmembrane</keyword>
<name>A0ABP7F9I0_9STAP</name>
<keyword evidence="3" id="KW-1185">Reference proteome</keyword>
<evidence type="ECO:0000313" key="3">
    <source>
        <dbReference type="Proteomes" id="UP001500920"/>
    </source>
</evidence>
<gene>
    <name evidence="2" type="ORF">GCM10022378_20680</name>
</gene>
<organism evidence="2 3">
    <name type="scientific">Salinicoccus jeotgali</name>
    <dbReference type="NCBI Taxonomy" id="381634"/>
    <lineage>
        <taxon>Bacteria</taxon>
        <taxon>Bacillati</taxon>
        <taxon>Bacillota</taxon>
        <taxon>Bacilli</taxon>
        <taxon>Bacillales</taxon>
        <taxon>Staphylococcaceae</taxon>
        <taxon>Salinicoccus</taxon>
    </lineage>
</organism>
<evidence type="ECO:0008006" key="4">
    <source>
        <dbReference type="Google" id="ProtNLM"/>
    </source>
</evidence>
<evidence type="ECO:0000256" key="1">
    <source>
        <dbReference type="SAM" id="Phobius"/>
    </source>
</evidence>
<keyword evidence="1" id="KW-1133">Transmembrane helix</keyword>
<sequence>MKQKYRKPPFNTVYEQTDEEMESLKGTLFSTVVFVGGTIALVMILLLMIYIMRY</sequence>
<comment type="caution">
    <text evidence="2">The sequence shown here is derived from an EMBL/GenBank/DDBJ whole genome shotgun (WGS) entry which is preliminary data.</text>
</comment>
<keyword evidence="1" id="KW-0472">Membrane</keyword>
<dbReference type="RefSeq" id="WP_344704142.1">
    <property type="nucleotide sequence ID" value="NZ_BAABCK010000068.1"/>
</dbReference>
<evidence type="ECO:0000313" key="2">
    <source>
        <dbReference type="EMBL" id="GAA3732289.1"/>
    </source>
</evidence>
<dbReference type="Proteomes" id="UP001500920">
    <property type="component" value="Unassembled WGS sequence"/>
</dbReference>
<feature type="transmembrane region" description="Helical" evidence="1">
    <location>
        <begin position="28"/>
        <end position="51"/>
    </location>
</feature>
<accession>A0ABP7F9I0</accession>
<proteinExistence type="predicted"/>
<reference evidence="3" key="1">
    <citation type="journal article" date="2019" name="Int. J. Syst. Evol. Microbiol.">
        <title>The Global Catalogue of Microorganisms (GCM) 10K type strain sequencing project: providing services to taxonomists for standard genome sequencing and annotation.</title>
        <authorList>
            <consortium name="The Broad Institute Genomics Platform"/>
            <consortium name="The Broad Institute Genome Sequencing Center for Infectious Disease"/>
            <person name="Wu L."/>
            <person name="Ma J."/>
        </authorList>
    </citation>
    <scope>NUCLEOTIDE SEQUENCE [LARGE SCALE GENOMIC DNA]</scope>
    <source>
        <strain evidence="3">JCM 16981</strain>
    </source>
</reference>